<protein>
    <submittedName>
        <fullName evidence="1">Uncharacterized protein</fullName>
    </submittedName>
</protein>
<evidence type="ECO:0000313" key="1">
    <source>
        <dbReference type="EMBL" id="MCO1333261.1"/>
    </source>
</evidence>
<organism evidence="1 2">
    <name type="scientific">Microbulbifer okhotskensis</name>
    <dbReference type="NCBI Taxonomy" id="2926617"/>
    <lineage>
        <taxon>Bacteria</taxon>
        <taxon>Pseudomonadati</taxon>
        <taxon>Pseudomonadota</taxon>
        <taxon>Gammaproteobacteria</taxon>
        <taxon>Cellvibrionales</taxon>
        <taxon>Microbulbiferaceae</taxon>
        <taxon>Microbulbifer</taxon>
    </lineage>
</organism>
<gene>
    <name evidence="1" type="ORF">MO867_02805</name>
</gene>
<comment type="caution">
    <text evidence="1">The sequence shown here is derived from an EMBL/GenBank/DDBJ whole genome shotgun (WGS) entry which is preliminary data.</text>
</comment>
<accession>A0A9X2EPL3</accession>
<keyword evidence="2" id="KW-1185">Reference proteome</keyword>
<reference evidence="1" key="1">
    <citation type="journal article" date="2022" name="Arch. Microbiol.">
        <title>Microbulbifer okhotskensis sp. nov., isolated from a deep bottom sediment of the Okhotsk Sea.</title>
        <authorList>
            <person name="Romanenko L."/>
            <person name="Kurilenko V."/>
            <person name="Otstavnykh N."/>
            <person name="Velansky P."/>
            <person name="Isaeva M."/>
            <person name="Mikhailov V."/>
        </authorList>
    </citation>
    <scope>NUCLEOTIDE SEQUENCE</scope>
    <source>
        <strain evidence="1">OS29</strain>
    </source>
</reference>
<dbReference type="RefSeq" id="WP_252464430.1">
    <property type="nucleotide sequence ID" value="NZ_JALBWM010000007.1"/>
</dbReference>
<dbReference type="AlphaFoldDB" id="A0A9X2EPL3"/>
<dbReference type="EMBL" id="JALBWM010000007">
    <property type="protein sequence ID" value="MCO1333261.1"/>
    <property type="molecule type" value="Genomic_DNA"/>
</dbReference>
<evidence type="ECO:0000313" key="2">
    <source>
        <dbReference type="Proteomes" id="UP001139028"/>
    </source>
</evidence>
<proteinExistence type="predicted"/>
<sequence>MFGANNDKYKKITIGFLLGGSVEVSAQQLAYCADPILEVDFDGMVVAGSKRELAKVALSGTPMRVGWDLDFTGNKQPDLTHWSDAQFTSVVSGEVATKVQSVHRQIPRVEEEKVELSAEFGRWHGLLDSRGVLLGRFEHSEMVNQDRVHTVWCFTTPPRKIWEMVFQHDQAGVAISGEKALLLDAVRSGQSVRLGWSE</sequence>
<name>A0A9X2EPL3_9GAMM</name>
<dbReference type="Proteomes" id="UP001139028">
    <property type="component" value="Unassembled WGS sequence"/>
</dbReference>